<organism evidence="2 3">
    <name type="scientific">Kribbella lupini</name>
    <dbReference type="NCBI Taxonomy" id="291602"/>
    <lineage>
        <taxon>Bacteria</taxon>
        <taxon>Bacillati</taxon>
        <taxon>Actinomycetota</taxon>
        <taxon>Actinomycetes</taxon>
        <taxon>Propionibacteriales</taxon>
        <taxon>Kribbellaceae</taxon>
        <taxon>Kribbella</taxon>
    </lineage>
</organism>
<accession>A0ABN2CCN3</accession>
<proteinExistence type="predicted"/>
<dbReference type="Pfam" id="PF01636">
    <property type="entry name" value="APH"/>
    <property type="match status" value="1"/>
</dbReference>
<comment type="caution">
    <text evidence="2">The sequence shown here is derived from an EMBL/GenBank/DDBJ whole genome shotgun (WGS) entry which is preliminary data.</text>
</comment>
<evidence type="ECO:0000313" key="3">
    <source>
        <dbReference type="Proteomes" id="UP001500363"/>
    </source>
</evidence>
<dbReference type="EMBL" id="BAAANC010000004">
    <property type="protein sequence ID" value="GAA1555875.1"/>
    <property type="molecule type" value="Genomic_DNA"/>
</dbReference>
<gene>
    <name evidence="2" type="ORF">GCM10009741_70510</name>
</gene>
<protein>
    <submittedName>
        <fullName evidence="2">Phosphotransferase</fullName>
    </submittedName>
</protein>
<dbReference type="InterPro" id="IPR002575">
    <property type="entry name" value="Aminoglycoside_PTrfase"/>
</dbReference>
<feature type="domain" description="Aminoglycoside phosphotransferase" evidence="1">
    <location>
        <begin position="123"/>
        <end position="178"/>
    </location>
</feature>
<evidence type="ECO:0000259" key="1">
    <source>
        <dbReference type="Pfam" id="PF01636"/>
    </source>
</evidence>
<name>A0ABN2CCN3_9ACTN</name>
<dbReference type="Proteomes" id="UP001500363">
    <property type="component" value="Unassembled WGS sequence"/>
</dbReference>
<dbReference type="SUPFAM" id="SSF56112">
    <property type="entry name" value="Protein kinase-like (PK-like)"/>
    <property type="match status" value="1"/>
</dbReference>
<sequence>MSAVEEESPPREGLLTGGNVADAVVRVGTTVRKPVTAATPGVEAVLDHLHQRGFEGAPRTLGRDDKGRQVLEFVPGTTAMELPAFTPDELRRLGRLIRALHDAMEDFSPPVDAQWDMPIPDPTDGRLICHNDLAPWNLVVDGARWVFIDWDGAGPASRSWDLAYAAQSFVPLQAGGLVAEAAPRLRALVDGYGLDDGERREFPGLIAAHTRGMFDLLVRGARTGEQPWARLHAEGHANHWGPAAEYIESHQAAWLDALL</sequence>
<keyword evidence="3" id="KW-1185">Reference proteome</keyword>
<dbReference type="InterPro" id="IPR011009">
    <property type="entry name" value="Kinase-like_dom_sf"/>
</dbReference>
<reference evidence="2 3" key="1">
    <citation type="journal article" date="2019" name="Int. J. Syst. Evol. Microbiol.">
        <title>The Global Catalogue of Microorganisms (GCM) 10K type strain sequencing project: providing services to taxonomists for standard genome sequencing and annotation.</title>
        <authorList>
            <consortium name="The Broad Institute Genomics Platform"/>
            <consortium name="The Broad Institute Genome Sequencing Center for Infectious Disease"/>
            <person name="Wu L."/>
            <person name="Ma J."/>
        </authorList>
    </citation>
    <scope>NUCLEOTIDE SEQUENCE [LARGE SCALE GENOMIC DNA]</scope>
    <source>
        <strain evidence="2 3">JCM 14303</strain>
    </source>
</reference>
<dbReference type="Gene3D" id="3.90.1200.10">
    <property type="match status" value="1"/>
</dbReference>
<dbReference type="RefSeq" id="WP_344182095.1">
    <property type="nucleotide sequence ID" value="NZ_BAAANC010000004.1"/>
</dbReference>
<evidence type="ECO:0000313" key="2">
    <source>
        <dbReference type="EMBL" id="GAA1555875.1"/>
    </source>
</evidence>